<keyword evidence="1" id="KW-0175">Coiled coil</keyword>
<evidence type="ECO:0008006" key="3">
    <source>
        <dbReference type="Google" id="ProtNLM"/>
    </source>
</evidence>
<accession>A0A6L2P356</accession>
<dbReference type="AlphaFoldDB" id="A0A6L2P356"/>
<sequence length="952" mass="109356">MTTLAKFMILSSGDNHPPMLDIDLYDSWKSRMELYMQNREHGRMILESVEHRPLIWPTIEENGMTKTKKYAELSAIEKIQANCDLKATNIILQERPNSYVAGTLGTRANTSGTGGRTSAYQADDLDAYDSNCDDITTAKVALMANLSRYGSDVLSEVPHSNITNNDMLNQTVQDTNSSAQQHAMILSVFEQLLNPVTNYNKVNKDNLIANESLSAKLERYKEREKESLTTTFNVLKNESKEKEANNIDKEVALEKKVTELDNIVYKMGQSAQMMHMIMKLQETNVILIAESEETLMLGGNFGKCFVQQQEFSDEQDFLLNMSNPSTESSNASPVKVDVPSELPKVSLVNASLKKLKFHLIHFNSVVKNMVTPNALTKVDINASENVNSMEICNKCLELEAELIKQHNKKCLFDVNHDVCFLDVVNEMNIRAKSKFKSKKKSQLHNIWKPTGKIFTEVGLKWKPTRRTFTLVGNSCPLNRITSTKVLPRKETTPYSAETLKPKIKVYSRRPKQVKNVGLSKKDKIAESKITNYSKPNNSWGYNATEIPSSYSLVNDRLSRLFSDSYAQSVETDNLKQTLSEHLKQKESLKQTVTLLKNDFQKEESRNIDREIALEKKIKELNNIVFKRNQSAQTVHMLTKPQFFYDHTTKQALETLMLAEESRSKMLPKQKDLMMFEKKFNTKPVDYVVLNKFSKDFETRFVPQTKLSVEQVFWSQNSVNSEEPNPSTRPTQVEVPKELPKVSMVNTSLKKLKHHLASFDVVVKERTTATTITEGTWGFEHTKACFKDEIILFIKALKDLFNSFDQFLIKELSEVQNVFHQMKQAVEQHRVDSKRFQVKMNKVLNKNERLLEQVISKDIVNMVGKSTMNNAYEPVHECEICVTLETELQKDFIKREIYDNLFKRYTTLEKHCMSLEVDTQLKKEIFQRDNSFSQQSVPSFDQLFEINELNAQS</sequence>
<name>A0A6L2P356_TANCI</name>
<evidence type="ECO:0000256" key="1">
    <source>
        <dbReference type="SAM" id="Coils"/>
    </source>
</evidence>
<dbReference type="EMBL" id="BKCJ010010409">
    <property type="protein sequence ID" value="GEU91455.1"/>
    <property type="molecule type" value="Genomic_DNA"/>
</dbReference>
<organism evidence="2">
    <name type="scientific">Tanacetum cinerariifolium</name>
    <name type="common">Dalmatian daisy</name>
    <name type="synonym">Chrysanthemum cinerariifolium</name>
    <dbReference type="NCBI Taxonomy" id="118510"/>
    <lineage>
        <taxon>Eukaryota</taxon>
        <taxon>Viridiplantae</taxon>
        <taxon>Streptophyta</taxon>
        <taxon>Embryophyta</taxon>
        <taxon>Tracheophyta</taxon>
        <taxon>Spermatophyta</taxon>
        <taxon>Magnoliopsida</taxon>
        <taxon>eudicotyledons</taxon>
        <taxon>Gunneridae</taxon>
        <taxon>Pentapetalae</taxon>
        <taxon>asterids</taxon>
        <taxon>campanulids</taxon>
        <taxon>Asterales</taxon>
        <taxon>Asteraceae</taxon>
        <taxon>Asteroideae</taxon>
        <taxon>Anthemideae</taxon>
        <taxon>Anthemidinae</taxon>
        <taxon>Tanacetum</taxon>
    </lineage>
</organism>
<proteinExistence type="predicted"/>
<reference evidence="2" key="1">
    <citation type="journal article" date="2019" name="Sci. Rep.">
        <title>Draft genome of Tanacetum cinerariifolium, the natural source of mosquito coil.</title>
        <authorList>
            <person name="Yamashiro T."/>
            <person name="Shiraishi A."/>
            <person name="Satake H."/>
            <person name="Nakayama K."/>
        </authorList>
    </citation>
    <scope>NUCLEOTIDE SEQUENCE</scope>
</reference>
<gene>
    <name evidence="2" type="ORF">Tci_063433</name>
</gene>
<feature type="coiled-coil region" evidence="1">
    <location>
        <begin position="571"/>
        <end position="605"/>
    </location>
</feature>
<comment type="caution">
    <text evidence="2">The sequence shown here is derived from an EMBL/GenBank/DDBJ whole genome shotgun (WGS) entry which is preliminary data.</text>
</comment>
<evidence type="ECO:0000313" key="2">
    <source>
        <dbReference type="EMBL" id="GEU91455.1"/>
    </source>
</evidence>
<protein>
    <recommendedName>
        <fullName evidence="3">Integrase, catalytic region, zinc finger, CCHC-type, peptidase aspartic, catalytic</fullName>
    </recommendedName>
</protein>